<accession>A0A943FVS0</accession>
<protein>
    <submittedName>
        <fullName evidence="7">Zinc ABC transporter substrate-binding protein</fullName>
    </submittedName>
</protein>
<dbReference type="GO" id="GO:0008270">
    <property type="term" value="F:zinc ion binding"/>
    <property type="evidence" value="ECO:0007669"/>
    <property type="project" value="InterPro"/>
</dbReference>
<dbReference type="Gene3D" id="2.40.128.20">
    <property type="match status" value="1"/>
</dbReference>
<evidence type="ECO:0000256" key="3">
    <source>
        <dbReference type="ARBA" id="ARBA00022729"/>
    </source>
</evidence>
<dbReference type="Pfam" id="PF09223">
    <property type="entry name" value="ZinT"/>
    <property type="match status" value="1"/>
</dbReference>
<comment type="caution">
    <text evidence="7">The sequence shown here is derived from an EMBL/GenBank/DDBJ whole genome shotgun (WGS) entry which is preliminary data.</text>
</comment>
<organism evidence="7 8">
    <name type="scientific">Faecalibacterium prausnitzii</name>
    <dbReference type="NCBI Taxonomy" id="853"/>
    <lineage>
        <taxon>Bacteria</taxon>
        <taxon>Bacillati</taxon>
        <taxon>Bacillota</taxon>
        <taxon>Clostridia</taxon>
        <taxon>Eubacteriales</taxon>
        <taxon>Oscillospiraceae</taxon>
        <taxon>Faecalibacterium</taxon>
    </lineage>
</organism>
<dbReference type="Proteomes" id="UP000733372">
    <property type="component" value="Unassembled WGS sequence"/>
</dbReference>
<dbReference type="InterPro" id="IPR012674">
    <property type="entry name" value="Calycin"/>
</dbReference>
<evidence type="ECO:0000313" key="7">
    <source>
        <dbReference type="EMBL" id="MBS5688440.1"/>
    </source>
</evidence>
<dbReference type="InterPro" id="IPR050492">
    <property type="entry name" value="Bact_metal-bind_prot9"/>
</dbReference>
<sequence>MKKFKRIFAVFFCLLLASGILGGCGKAGSSSISAPSASQSGSKPLKIVTTIFPEYDWVREILGDKADNAEVSMLLDNGVDLHSYQPTADDIIKISDCDLFIYVGGESDGWVEDALKEATNKNMKVINLLDVLKDTVKTEEAMPGMQAEEGHHHGYSRFADSDVRDRNLSDWDGEWQSVYPYLQEGILDEVMERKAENGNKTAEEYRAYYETGYKTDVSKITINAENNTMCFVKKSGSRGVRYFFEATDGDADAPKYVQFSDHGIAPGKAEHFHIYFGNEGFDALSQEMEHWPTYYPMDMSGDEIKEDMLEHAEKEYDEHVWLSLKNAETLCNAITDALEEIDPANKDTYAANAASYLEKLAALDGEYQSVVDNAARKTVLFGDRFPFRYLVDDYGLSYYAAFAGCSAETEASFGTISFLAGKVDELRLPCVLTIEGAQHKVAETIVQNTAEKNQSILTLDSMQSTTSTDVANGTTYLSVMESNLDVLKQALN</sequence>
<dbReference type="GO" id="GO:0030001">
    <property type="term" value="P:metal ion transport"/>
    <property type="evidence" value="ECO:0007669"/>
    <property type="project" value="InterPro"/>
</dbReference>
<dbReference type="EMBL" id="JAGZAM010000023">
    <property type="protein sequence ID" value="MBS5688440.1"/>
    <property type="molecule type" value="Genomic_DNA"/>
</dbReference>
<keyword evidence="3 5" id="KW-0732">Signal</keyword>
<dbReference type="PROSITE" id="PS51257">
    <property type="entry name" value="PROKAR_LIPOPROTEIN"/>
    <property type="match status" value="1"/>
</dbReference>
<dbReference type="SUPFAM" id="SSF53807">
    <property type="entry name" value="Helical backbone' metal receptor"/>
    <property type="match status" value="1"/>
</dbReference>
<dbReference type="InterPro" id="IPR006127">
    <property type="entry name" value="ZnuA-like"/>
</dbReference>
<evidence type="ECO:0000259" key="6">
    <source>
        <dbReference type="Pfam" id="PF09223"/>
    </source>
</evidence>
<dbReference type="Gene3D" id="3.40.50.1980">
    <property type="entry name" value="Nitrogenase molybdenum iron protein domain"/>
    <property type="match status" value="2"/>
</dbReference>
<dbReference type="PANTHER" id="PTHR42953:SF3">
    <property type="entry name" value="HIGH-AFFINITY ZINC UPTAKE SYSTEM PROTEIN ZNUA"/>
    <property type="match status" value="1"/>
</dbReference>
<dbReference type="Pfam" id="PF01297">
    <property type="entry name" value="ZnuA"/>
    <property type="match status" value="1"/>
</dbReference>
<dbReference type="AlphaFoldDB" id="A0A943FVS0"/>
<reference evidence="7" key="1">
    <citation type="submission" date="2021-02" db="EMBL/GenBank/DDBJ databases">
        <title>Infant gut strain persistence is associated with maternal origin, phylogeny, and functional potential including surface adhesion and iron acquisition.</title>
        <authorList>
            <person name="Lou Y.C."/>
        </authorList>
    </citation>
    <scope>NUCLEOTIDE SEQUENCE</scope>
    <source>
        <strain evidence="7">L3_101_367G1_dasL3_101_367G1_metabat.metabat.26</strain>
    </source>
</reference>
<evidence type="ECO:0000256" key="1">
    <source>
        <dbReference type="ARBA" id="ARBA00011028"/>
    </source>
</evidence>
<feature type="chain" id="PRO_5039695444" evidence="5">
    <location>
        <begin position="23"/>
        <end position="492"/>
    </location>
</feature>
<evidence type="ECO:0000256" key="5">
    <source>
        <dbReference type="SAM" id="SignalP"/>
    </source>
</evidence>
<keyword evidence="4" id="KW-0862">Zinc</keyword>
<proteinExistence type="inferred from homology"/>
<evidence type="ECO:0000256" key="4">
    <source>
        <dbReference type="ARBA" id="ARBA00022833"/>
    </source>
</evidence>
<evidence type="ECO:0000313" key="8">
    <source>
        <dbReference type="Proteomes" id="UP000733372"/>
    </source>
</evidence>
<dbReference type="SUPFAM" id="SSF50814">
    <property type="entry name" value="Lipocalins"/>
    <property type="match status" value="1"/>
</dbReference>
<dbReference type="PANTHER" id="PTHR42953">
    <property type="entry name" value="HIGH-AFFINITY ZINC UPTAKE SYSTEM PROTEIN ZNUA-RELATED"/>
    <property type="match status" value="1"/>
</dbReference>
<gene>
    <name evidence="7" type="ORF">KHW66_10705</name>
</gene>
<evidence type="ECO:0000256" key="2">
    <source>
        <dbReference type="ARBA" id="ARBA00022448"/>
    </source>
</evidence>
<comment type="similarity">
    <text evidence="1">Belongs to the bacterial solute-binding protein 9 family.</text>
</comment>
<feature type="domain" description="ZinT" evidence="6">
    <location>
        <begin position="234"/>
        <end position="311"/>
    </location>
</feature>
<dbReference type="InterPro" id="IPR015304">
    <property type="entry name" value="ZinT_dom"/>
</dbReference>
<feature type="signal peptide" evidence="5">
    <location>
        <begin position="1"/>
        <end position="22"/>
    </location>
</feature>
<name>A0A943FVS0_9FIRM</name>
<keyword evidence="2" id="KW-0813">Transport</keyword>